<feature type="transmembrane region" description="Helical" evidence="2">
    <location>
        <begin position="94"/>
        <end position="118"/>
    </location>
</feature>
<dbReference type="Proteomes" id="UP000233781">
    <property type="component" value="Unassembled WGS sequence"/>
</dbReference>
<feature type="transmembrane region" description="Helical" evidence="2">
    <location>
        <begin position="387"/>
        <end position="404"/>
    </location>
</feature>
<feature type="transmembrane region" description="Helical" evidence="2">
    <location>
        <begin position="361"/>
        <end position="381"/>
    </location>
</feature>
<dbReference type="OrthoDB" id="3777679at2"/>
<dbReference type="RefSeq" id="WP_101395720.1">
    <property type="nucleotide sequence ID" value="NZ_PJNE01000001.1"/>
</dbReference>
<feature type="transmembrane region" description="Helical" evidence="2">
    <location>
        <begin position="171"/>
        <end position="196"/>
    </location>
</feature>
<evidence type="ECO:0000259" key="3">
    <source>
        <dbReference type="Pfam" id="PF09925"/>
    </source>
</evidence>
<feature type="transmembrane region" description="Helical" evidence="2">
    <location>
        <begin position="208"/>
        <end position="226"/>
    </location>
</feature>
<evidence type="ECO:0000313" key="4">
    <source>
        <dbReference type="EMBL" id="PKW27270.1"/>
    </source>
</evidence>
<name>A0A2N3YK99_9MICO</name>
<keyword evidence="2" id="KW-1133">Transmembrane helix</keyword>
<feature type="compositionally biased region" description="Polar residues" evidence="1">
    <location>
        <begin position="1"/>
        <end position="10"/>
    </location>
</feature>
<comment type="caution">
    <text evidence="4">The sequence shown here is derived from an EMBL/GenBank/DDBJ whole genome shotgun (WGS) entry which is preliminary data.</text>
</comment>
<sequence length="420" mass="43241">MSAPPTTTSLPPVPDDGAGPELRHPATPAQLAWLEHQLGAWRAEGLVDDVAARAIRGRYVAHRRVTLVRIVLTLGALFVGLGLIWLVVANLDALSLALRLVLVVLLWVGLVVAAEALARRRARAGGVASPVVGAVRLLAAGAFGAAVFQAAQTLGLSLDDPTLVGVWALGALVHAYVWVAVGPTVLGVLLATFWLLSRWAEEDDDGSGVTLGVAAAALLAVAVGALHHRLPDHARRALAVPWREVGAGLGLGALFVAALRSGAPDRGTPASVWVVVAVALVVAVAGVLTGDRLDRLEVGLATAVLALVVVLALWRPSSGALRTGELTGGDWVRAVVTVVAYLAVASGTAVLGGLRDSDRLTWLATAALVVFTTTQAFAVFAPVLSGSVLFLAVGVVLLGTGVLADRGRRRVVREGRAARA</sequence>
<proteinExistence type="predicted"/>
<reference evidence="4 5" key="1">
    <citation type="submission" date="2017-12" db="EMBL/GenBank/DDBJ databases">
        <title>Sequencing the genomes of 1000 Actinobacteria strains.</title>
        <authorList>
            <person name="Klenk H.-P."/>
        </authorList>
    </citation>
    <scope>NUCLEOTIDE SEQUENCE [LARGE SCALE GENOMIC DNA]</scope>
    <source>
        <strain evidence="4 5">DSM 12806</strain>
    </source>
</reference>
<keyword evidence="2" id="KW-0472">Membrane</keyword>
<feature type="transmembrane region" description="Helical" evidence="2">
    <location>
        <begin position="270"/>
        <end position="289"/>
    </location>
</feature>
<keyword evidence="5" id="KW-1185">Reference proteome</keyword>
<evidence type="ECO:0000256" key="1">
    <source>
        <dbReference type="SAM" id="MobiDB-lite"/>
    </source>
</evidence>
<feature type="transmembrane region" description="Helical" evidence="2">
    <location>
        <begin position="130"/>
        <end position="151"/>
    </location>
</feature>
<dbReference type="InterPro" id="IPR018677">
    <property type="entry name" value="DUF2157"/>
</dbReference>
<protein>
    <submittedName>
        <fullName evidence="4">Putative membrane protein</fullName>
    </submittedName>
</protein>
<gene>
    <name evidence="4" type="ORF">ATL31_2108</name>
</gene>
<dbReference type="AlphaFoldDB" id="A0A2N3YK99"/>
<dbReference type="Pfam" id="PF09925">
    <property type="entry name" value="DUF2157"/>
    <property type="match status" value="1"/>
</dbReference>
<accession>A0A2N3YK99</accession>
<feature type="transmembrane region" description="Helical" evidence="2">
    <location>
        <begin position="66"/>
        <end position="88"/>
    </location>
</feature>
<feature type="transmembrane region" description="Helical" evidence="2">
    <location>
        <begin position="296"/>
        <end position="314"/>
    </location>
</feature>
<feature type="region of interest" description="Disordered" evidence="1">
    <location>
        <begin position="1"/>
        <end position="21"/>
    </location>
</feature>
<feature type="domain" description="DUF2157" evidence="3">
    <location>
        <begin position="40"/>
        <end position="177"/>
    </location>
</feature>
<dbReference type="EMBL" id="PJNE01000001">
    <property type="protein sequence ID" value="PKW27270.1"/>
    <property type="molecule type" value="Genomic_DNA"/>
</dbReference>
<feature type="transmembrane region" description="Helical" evidence="2">
    <location>
        <begin position="334"/>
        <end position="354"/>
    </location>
</feature>
<keyword evidence="2" id="KW-0812">Transmembrane</keyword>
<evidence type="ECO:0000313" key="5">
    <source>
        <dbReference type="Proteomes" id="UP000233781"/>
    </source>
</evidence>
<evidence type="ECO:0000256" key="2">
    <source>
        <dbReference type="SAM" id="Phobius"/>
    </source>
</evidence>
<organism evidence="4 5">
    <name type="scientific">Phycicoccus duodecadis</name>
    <dbReference type="NCBI Taxonomy" id="173053"/>
    <lineage>
        <taxon>Bacteria</taxon>
        <taxon>Bacillati</taxon>
        <taxon>Actinomycetota</taxon>
        <taxon>Actinomycetes</taxon>
        <taxon>Micrococcales</taxon>
        <taxon>Intrasporangiaceae</taxon>
        <taxon>Phycicoccus</taxon>
    </lineage>
</organism>